<dbReference type="Proteomes" id="UP000193675">
    <property type="component" value="Unassembled WGS sequence"/>
</dbReference>
<evidence type="ECO:0000256" key="3">
    <source>
        <dbReference type="ARBA" id="ARBA00022692"/>
    </source>
</evidence>
<dbReference type="RefSeq" id="WP_084854493.1">
    <property type="nucleotide sequence ID" value="NZ_NBWC01000003.1"/>
</dbReference>
<feature type="domain" description="Amino acid permease/ SLC12A" evidence="8">
    <location>
        <begin position="28"/>
        <end position="482"/>
    </location>
</feature>
<feature type="transmembrane region" description="Helical" evidence="7">
    <location>
        <begin position="56"/>
        <end position="73"/>
    </location>
</feature>
<feature type="transmembrane region" description="Helical" evidence="7">
    <location>
        <begin position="300"/>
        <end position="319"/>
    </location>
</feature>
<comment type="subcellular location">
    <subcellularLocation>
        <location evidence="1">Membrane</location>
        <topology evidence="1">Multi-pass membrane protein</topology>
    </subcellularLocation>
</comment>
<evidence type="ECO:0000256" key="4">
    <source>
        <dbReference type="ARBA" id="ARBA00022970"/>
    </source>
</evidence>
<dbReference type="FunFam" id="1.20.1740.10:FF:000001">
    <property type="entry name" value="Amino acid permease"/>
    <property type="match status" value="1"/>
</dbReference>
<dbReference type="GO" id="GO:0015171">
    <property type="term" value="F:amino acid transmembrane transporter activity"/>
    <property type="evidence" value="ECO:0007669"/>
    <property type="project" value="TreeGrafter"/>
</dbReference>
<sequence length="520" mass="56527">MTQSNEHARSTAANTPAGHLKRTLNSRHLNMIAIGGSIGTGLFVSSGATIAQSGPGGALLAFAIVGLMVYFLMTSLGELAACMPVSGSFSTYASRYVDESFGFALGWNYWYSWAVTIAVDLVAVQIIMTYWFPDTPGVIWSAVFLGLLFALNVASVRFFGETEFWFALIKVITIIAFIVMGVLMLMGIVEGGQDGGAHLWQIGDAPIAGGLPALIGVAMIVGFSFQGTEFVGIAAGETENPGRNIPKAVRQIFWRILLFYVCTIIVIGLLIPYTDPRLLKDGLSDITISPFTLIFEKADMLAAAAIMNAVILTSVLSAGNSGMYASSRMLYSLAVERKAPALFAKLTRSGTPVWALLATSVVAGLCLLSFLFSPGKLYLWLLNTSGMLGFIAWLGIAISHYRFRRGYKLQGHSLDKLPYVSKFFPFGPFFAFALCMVVMLGQNYQAFIGDRIDWMGATATYIGLVLFAVMWLGHKLITRSRIVRYRDMDFSVIEVRRRQARHSAESDASDLAIASPQTTA</sequence>
<dbReference type="Pfam" id="PF00324">
    <property type="entry name" value="AA_permease"/>
    <property type="match status" value="1"/>
</dbReference>
<reference evidence="9 10" key="1">
    <citation type="submission" date="2017-04" db="EMBL/GenBank/DDBJ databases">
        <title>Presence of VIM-2 positive Pseudomonas species in chickens and their surrounding environment.</title>
        <authorList>
            <person name="Zhang R."/>
        </authorList>
    </citation>
    <scope>NUCLEOTIDE SEQUENCE [LARGE SCALE GENOMIC DNA]</scope>
    <source>
        <strain evidence="9 10">DZ-C18</strain>
    </source>
</reference>
<feature type="transmembrane region" description="Helical" evidence="7">
    <location>
        <begin position="419"/>
        <end position="440"/>
    </location>
</feature>
<dbReference type="EMBL" id="NBWC01000003">
    <property type="protein sequence ID" value="ORL67326.1"/>
    <property type="molecule type" value="Genomic_DNA"/>
</dbReference>
<evidence type="ECO:0000256" key="7">
    <source>
        <dbReference type="SAM" id="Phobius"/>
    </source>
</evidence>
<evidence type="ECO:0000256" key="5">
    <source>
        <dbReference type="ARBA" id="ARBA00022989"/>
    </source>
</evidence>
<feature type="transmembrane region" description="Helical" evidence="7">
    <location>
        <begin position="110"/>
        <end position="132"/>
    </location>
</feature>
<dbReference type="OrthoDB" id="5297508at2"/>
<dbReference type="GO" id="GO:0016020">
    <property type="term" value="C:membrane"/>
    <property type="evidence" value="ECO:0007669"/>
    <property type="project" value="UniProtKB-SubCell"/>
</dbReference>
<evidence type="ECO:0000313" key="9">
    <source>
        <dbReference type="EMBL" id="ORL67326.1"/>
    </source>
</evidence>
<keyword evidence="6 7" id="KW-0472">Membrane</keyword>
<keyword evidence="3 7" id="KW-0812">Transmembrane</keyword>
<dbReference type="PANTHER" id="PTHR43341:SF1">
    <property type="entry name" value="GENERAL AMINO-ACID PERMEASE GAP1"/>
    <property type="match status" value="1"/>
</dbReference>
<dbReference type="InterPro" id="IPR004840">
    <property type="entry name" value="Amino_acid_permease_CS"/>
</dbReference>
<protein>
    <submittedName>
        <fullName evidence="9">Gamma-aminobutyrate permease</fullName>
    </submittedName>
</protein>
<dbReference type="PIRSF" id="PIRSF006060">
    <property type="entry name" value="AA_transporter"/>
    <property type="match status" value="1"/>
</dbReference>
<dbReference type="PROSITE" id="PS00218">
    <property type="entry name" value="AMINO_ACID_PERMEASE_1"/>
    <property type="match status" value="1"/>
</dbReference>
<feature type="transmembrane region" description="Helical" evidence="7">
    <location>
        <begin position="138"/>
        <end position="160"/>
    </location>
</feature>
<feature type="transmembrane region" description="Helical" evidence="7">
    <location>
        <begin position="452"/>
        <end position="472"/>
    </location>
</feature>
<comment type="caution">
    <text evidence="9">The sequence shown here is derived from an EMBL/GenBank/DDBJ whole genome shotgun (WGS) entry which is preliminary data.</text>
</comment>
<dbReference type="AlphaFoldDB" id="A0A1X1A5X0"/>
<proteinExistence type="predicted"/>
<dbReference type="NCBIfam" id="NF008094">
    <property type="entry name" value="PRK10836.1"/>
    <property type="match status" value="1"/>
</dbReference>
<accession>A0A1X1A5X0</accession>
<organism evidence="9 10">
    <name type="scientific">Pseudomonas putida</name>
    <name type="common">Arthrobacter siderocapsulatus</name>
    <dbReference type="NCBI Taxonomy" id="303"/>
    <lineage>
        <taxon>Bacteria</taxon>
        <taxon>Pseudomonadati</taxon>
        <taxon>Pseudomonadota</taxon>
        <taxon>Gammaproteobacteria</taxon>
        <taxon>Pseudomonadales</taxon>
        <taxon>Pseudomonadaceae</taxon>
        <taxon>Pseudomonas</taxon>
    </lineage>
</organism>
<name>A0A1X1A5X0_PSEPU</name>
<feature type="transmembrane region" description="Helical" evidence="7">
    <location>
        <begin position="378"/>
        <end position="398"/>
    </location>
</feature>
<dbReference type="PANTHER" id="PTHR43341">
    <property type="entry name" value="AMINO ACID PERMEASE"/>
    <property type="match status" value="1"/>
</dbReference>
<feature type="transmembrane region" description="Helical" evidence="7">
    <location>
        <begin position="209"/>
        <end position="231"/>
    </location>
</feature>
<gene>
    <name evidence="9" type="ORF">B7H17_03155</name>
</gene>
<feature type="transmembrane region" description="Helical" evidence="7">
    <location>
        <begin position="29"/>
        <end position="50"/>
    </location>
</feature>
<dbReference type="Gene3D" id="1.20.1740.10">
    <property type="entry name" value="Amino acid/polyamine transporter I"/>
    <property type="match status" value="1"/>
</dbReference>
<dbReference type="InterPro" id="IPR004841">
    <property type="entry name" value="AA-permease/SLC12A_dom"/>
</dbReference>
<evidence type="ECO:0000256" key="2">
    <source>
        <dbReference type="ARBA" id="ARBA00022448"/>
    </source>
</evidence>
<evidence type="ECO:0000256" key="1">
    <source>
        <dbReference type="ARBA" id="ARBA00004141"/>
    </source>
</evidence>
<evidence type="ECO:0000259" key="8">
    <source>
        <dbReference type="Pfam" id="PF00324"/>
    </source>
</evidence>
<feature type="transmembrane region" description="Helical" evidence="7">
    <location>
        <begin position="353"/>
        <end position="372"/>
    </location>
</feature>
<keyword evidence="5 7" id="KW-1133">Transmembrane helix</keyword>
<feature type="transmembrane region" description="Helical" evidence="7">
    <location>
        <begin position="167"/>
        <end position="189"/>
    </location>
</feature>
<dbReference type="InterPro" id="IPR050524">
    <property type="entry name" value="APC_YAT"/>
</dbReference>
<keyword evidence="2" id="KW-0813">Transport</keyword>
<evidence type="ECO:0000256" key="6">
    <source>
        <dbReference type="ARBA" id="ARBA00023136"/>
    </source>
</evidence>
<keyword evidence="4" id="KW-0029">Amino-acid transport</keyword>
<feature type="transmembrane region" description="Helical" evidence="7">
    <location>
        <begin position="252"/>
        <end position="273"/>
    </location>
</feature>
<evidence type="ECO:0000313" key="10">
    <source>
        <dbReference type="Proteomes" id="UP000193675"/>
    </source>
</evidence>